<feature type="domain" description="FAD-binding PCMH-type" evidence="4">
    <location>
        <begin position="139"/>
        <end position="318"/>
    </location>
</feature>
<evidence type="ECO:0000313" key="5">
    <source>
        <dbReference type="EMBL" id="KAG7288287.1"/>
    </source>
</evidence>
<protein>
    <recommendedName>
        <fullName evidence="4">FAD-binding PCMH-type domain-containing protein</fullName>
    </recommendedName>
</protein>
<sequence length="620" mass="67868">MRWLISLVSFASLSTCTNFPWEKVQLAEKDIYPDVDFGNTHGARYTGPRCKIAPGDPGWPSEEEWDKFNQTLGGVLLKPVPPGAVCYAGDYYDADKCNYLLTRASGTRFYSDDPITVLTDWVAGNTCPVSRNPAGNCTQGGFPVYVVNATTVKHIQLAVNFARNRHLRLVIKNAGHDFNGRSVGFGALSILTHHLKEFEYIPEYTIGPYTGRAARVSAGIETWELVNYMDKYNITIEIPGGDTVGAFGGWIAGGGHNFLSSVYGHGADQVLAFQVVTADGRYRLVTPEENGDLFYAMLGGGGSTYGVLTSAIIKVHPPTPVTTVHLAFHVGSPSSTIKATETFWSGVWLYQSLAPALCDAGATHYSYVRKGAASNTSYTFDVDFHIPFLTPPQITALLTPLYTSLNRLGIPANLTTIPPATLPAAGTRPPKTGAGAAPGNVYFASRLFPRSNWADQAVYNTTFAAIRATVEEGGFTFHGVNFWTPRAVAGWPGTRNSIAAHWRGAIMHADVFDDGFRSLGVGRQTPEEFWERHGRLERVMKRVREVTPDGGAYFNEADVLEPEWQRAFFGEGYGRLVGVKRRRDPWGVFWAVNTPGCERWAVEEGRGLPTQDGRLCLTGE</sequence>
<comment type="similarity">
    <text evidence="1">Belongs to the oxygen-dependent FAD-linked oxidoreductase family.</text>
</comment>
<dbReference type="PANTHER" id="PTHR13878">
    <property type="entry name" value="GULONOLACTONE OXIDASE"/>
    <property type="match status" value="1"/>
</dbReference>
<accession>A0AAD4HXR7</accession>
<comment type="caution">
    <text evidence="5">The sequence shown here is derived from an EMBL/GenBank/DDBJ whole genome shotgun (WGS) entry which is preliminary data.</text>
</comment>
<dbReference type="InterPro" id="IPR016166">
    <property type="entry name" value="FAD-bd_PCMH"/>
</dbReference>
<evidence type="ECO:0000256" key="2">
    <source>
        <dbReference type="ARBA" id="ARBA00023002"/>
    </source>
</evidence>
<organism evidence="5 6">
    <name type="scientific">Staphylotrichum longicolle</name>
    <dbReference type="NCBI Taxonomy" id="669026"/>
    <lineage>
        <taxon>Eukaryota</taxon>
        <taxon>Fungi</taxon>
        <taxon>Dikarya</taxon>
        <taxon>Ascomycota</taxon>
        <taxon>Pezizomycotina</taxon>
        <taxon>Sordariomycetes</taxon>
        <taxon>Sordariomycetidae</taxon>
        <taxon>Sordariales</taxon>
        <taxon>Chaetomiaceae</taxon>
        <taxon>Staphylotrichum</taxon>
    </lineage>
</organism>
<name>A0AAD4HXR7_9PEZI</name>
<dbReference type="InterPro" id="IPR006094">
    <property type="entry name" value="Oxid_FAD_bind_N"/>
</dbReference>
<gene>
    <name evidence="5" type="ORF">NEMBOFW57_007818</name>
</gene>
<evidence type="ECO:0000256" key="3">
    <source>
        <dbReference type="SAM" id="SignalP"/>
    </source>
</evidence>
<dbReference type="AlphaFoldDB" id="A0AAD4HXR7"/>
<dbReference type="InterPro" id="IPR036318">
    <property type="entry name" value="FAD-bd_PCMH-like_sf"/>
</dbReference>
<evidence type="ECO:0000256" key="1">
    <source>
        <dbReference type="ARBA" id="ARBA00005466"/>
    </source>
</evidence>
<dbReference type="Gene3D" id="3.30.465.10">
    <property type="match status" value="1"/>
</dbReference>
<dbReference type="EMBL" id="JAHCVI010000003">
    <property type="protein sequence ID" value="KAG7288287.1"/>
    <property type="molecule type" value="Genomic_DNA"/>
</dbReference>
<evidence type="ECO:0000259" key="4">
    <source>
        <dbReference type="PROSITE" id="PS51387"/>
    </source>
</evidence>
<dbReference type="GO" id="GO:0016491">
    <property type="term" value="F:oxidoreductase activity"/>
    <property type="evidence" value="ECO:0007669"/>
    <property type="project" value="UniProtKB-KW"/>
</dbReference>
<dbReference type="InterPro" id="IPR050432">
    <property type="entry name" value="FAD-linked_Oxidoreductases_BP"/>
</dbReference>
<dbReference type="SUPFAM" id="SSF56176">
    <property type="entry name" value="FAD-binding/transporter-associated domain-like"/>
    <property type="match status" value="1"/>
</dbReference>
<feature type="chain" id="PRO_5042279871" description="FAD-binding PCMH-type domain-containing protein" evidence="3">
    <location>
        <begin position="17"/>
        <end position="620"/>
    </location>
</feature>
<reference evidence="5" key="1">
    <citation type="submission" date="2023-02" db="EMBL/GenBank/DDBJ databases">
        <authorList>
            <person name="Palmer J.M."/>
        </authorList>
    </citation>
    <scope>NUCLEOTIDE SEQUENCE</scope>
    <source>
        <strain evidence="5">FW57</strain>
    </source>
</reference>
<dbReference type="InterPro" id="IPR016169">
    <property type="entry name" value="FAD-bd_PCMH_sub2"/>
</dbReference>
<dbReference type="GO" id="GO:0071949">
    <property type="term" value="F:FAD binding"/>
    <property type="evidence" value="ECO:0007669"/>
    <property type="project" value="InterPro"/>
</dbReference>
<keyword evidence="6" id="KW-1185">Reference proteome</keyword>
<dbReference type="InterPro" id="IPR012951">
    <property type="entry name" value="BBE"/>
</dbReference>
<dbReference type="Pfam" id="PF08031">
    <property type="entry name" value="BBE"/>
    <property type="match status" value="1"/>
</dbReference>
<evidence type="ECO:0000313" key="6">
    <source>
        <dbReference type="Proteomes" id="UP001197093"/>
    </source>
</evidence>
<keyword evidence="3" id="KW-0732">Signal</keyword>
<proteinExistence type="inferred from homology"/>
<keyword evidence="2" id="KW-0560">Oxidoreductase</keyword>
<dbReference type="Proteomes" id="UP001197093">
    <property type="component" value="Unassembled WGS sequence"/>
</dbReference>
<dbReference type="Gene3D" id="3.40.462.20">
    <property type="match status" value="1"/>
</dbReference>
<dbReference type="Pfam" id="PF01565">
    <property type="entry name" value="FAD_binding_4"/>
    <property type="match status" value="1"/>
</dbReference>
<dbReference type="PROSITE" id="PS51387">
    <property type="entry name" value="FAD_PCMH"/>
    <property type="match status" value="1"/>
</dbReference>
<dbReference type="PANTHER" id="PTHR13878:SF91">
    <property type="entry name" value="FAD BINDING DOMAIN PROTEIN (AFU_ORTHOLOGUE AFUA_6G12070)-RELATED"/>
    <property type="match status" value="1"/>
</dbReference>
<feature type="signal peptide" evidence="3">
    <location>
        <begin position="1"/>
        <end position="16"/>
    </location>
</feature>